<organism evidence="2 3">
    <name type="scientific">Ferruginivarius sediminum</name>
    <dbReference type="NCBI Taxonomy" id="2661937"/>
    <lineage>
        <taxon>Bacteria</taxon>
        <taxon>Pseudomonadati</taxon>
        <taxon>Pseudomonadota</taxon>
        <taxon>Alphaproteobacteria</taxon>
        <taxon>Rhodospirillales</taxon>
        <taxon>Rhodospirillaceae</taxon>
        <taxon>Ferruginivarius</taxon>
    </lineage>
</organism>
<sequence>MTAAAPETAAQAPPGTPPAEQQLALVRANVRDLLDRAPEYKHLEAGKRRELAHAMVRLSDLALSLMREEADSEAEAERNLAAEPAAAAAATAAPLAAGDEFSGVSAERVAGVTRRILNAVSFPRFVTELVNGVFKAVLDSNMQQMNAYVELLNNVSASTEGFADTNFGAPRARQWLAERFPGSFEVRGGGEQEEDDFFAGDPDFADSGSGARLILRQGGEWPSEEALRVELGLAENETVPRGDPERVLVPLARRQLSRNRQQMLATLVMLGMQRIVIDHGRINASMRFHIDTRSAAESDTGSTFDFRHTSAARGRFGAGPWGVSASMQNTIGYVNTQSSRTTEELNTDLELNSSVELNFHSDYLPLNRMATQNQQNRIMANSRNPQAEIAAARERESQRRQARHQRDEQRRQQLETRLQPRQQPQIDVPEPPGGQRETGGGSGGGGGNSGGGENASQPATRAAPPPGSD</sequence>
<proteinExistence type="predicted"/>
<gene>
    <name evidence="2" type="ORF">DRB17_14835</name>
</gene>
<dbReference type="RefSeq" id="WP_114583002.1">
    <property type="nucleotide sequence ID" value="NZ_QPMH01000016.1"/>
</dbReference>
<comment type="caution">
    <text evidence="2">The sequence shown here is derived from an EMBL/GenBank/DDBJ whole genome shotgun (WGS) entry which is preliminary data.</text>
</comment>
<protein>
    <submittedName>
        <fullName evidence="2">Uncharacterized protein</fullName>
    </submittedName>
</protein>
<feature type="compositionally biased region" description="Low complexity" evidence="1">
    <location>
        <begin position="415"/>
        <end position="425"/>
    </location>
</feature>
<evidence type="ECO:0000313" key="3">
    <source>
        <dbReference type="Proteomes" id="UP000253941"/>
    </source>
</evidence>
<feature type="compositionally biased region" description="Gly residues" evidence="1">
    <location>
        <begin position="436"/>
        <end position="453"/>
    </location>
</feature>
<name>A0A369T6Q0_9PROT</name>
<keyword evidence="3" id="KW-1185">Reference proteome</keyword>
<feature type="compositionally biased region" description="Basic and acidic residues" evidence="1">
    <location>
        <begin position="391"/>
        <end position="414"/>
    </location>
</feature>
<dbReference type="EMBL" id="QPMH01000016">
    <property type="protein sequence ID" value="RDD60999.1"/>
    <property type="molecule type" value="Genomic_DNA"/>
</dbReference>
<reference evidence="2 3" key="1">
    <citation type="submission" date="2018-07" db="EMBL/GenBank/DDBJ databases">
        <title>Venubactetium sediminum gen. nov., sp. nov., isolated from a marine solar saltern.</title>
        <authorList>
            <person name="Wang S."/>
        </authorList>
    </citation>
    <scope>NUCLEOTIDE SEQUENCE [LARGE SCALE GENOMIC DNA]</scope>
    <source>
        <strain evidence="2 3">WD2A32</strain>
    </source>
</reference>
<evidence type="ECO:0000256" key="1">
    <source>
        <dbReference type="SAM" id="MobiDB-lite"/>
    </source>
</evidence>
<dbReference type="Proteomes" id="UP000253941">
    <property type="component" value="Unassembled WGS sequence"/>
</dbReference>
<evidence type="ECO:0000313" key="2">
    <source>
        <dbReference type="EMBL" id="RDD60999.1"/>
    </source>
</evidence>
<accession>A0A369T6Q0</accession>
<dbReference type="AlphaFoldDB" id="A0A369T6Q0"/>
<feature type="region of interest" description="Disordered" evidence="1">
    <location>
        <begin position="388"/>
        <end position="469"/>
    </location>
</feature>